<comment type="subcellular location">
    <subcellularLocation>
        <location evidence="1">Cell membrane</location>
        <topology evidence="1">Single-pass membrane protein</topology>
    </subcellularLocation>
</comment>
<feature type="compositionally biased region" description="Low complexity" evidence="7">
    <location>
        <begin position="67"/>
        <end position="80"/>
    </location>
</feature>
<evidence type="ECO:0000313" key="9">
    <source>
        <dbReference type="Proteomes" id="UP000515465"/>
    </source>
</evidence>
<dbReference type="NCBIfam" id="NF010429">
    <property type="entry name" value="PRK13855.1"/>
    <property type="match status" value="1"/>
</dbReference>
<evidence type="ECO:0000256" key="5">
    <source>
        <dbReference type="ARBA" id="ARBA00022989"/>
    </source>
</evidence>
<dbReference type="InterPro" id="IPR005498">
    <property type="entry name" value="T4SS_VirB10/TraB/TrbI"/>
</dbReference>
<dbReference type="AlphaFoldDB" id="A0A7G6T4E6"/>
<feature type="compositionally biased region" description="Basic and acidic residues" evidence="7">
    <location>
        <begin position="127"/>
        <end position="138"/>
    </location>
</feature>
<geneLocation type="plasmid" evidence="8 9">
    <name>p_2</name>
</geneLocation>
<feature type="compositionally biased region" description="Pro residues" evidence="7">
    <location>
        <begin position="96"/>
        <end position="111"/>
    </location>
</feature>
<dbReference type="Pfam" id="PF03743">
    <property type="entry name" value="TrbI"/>
    <property type="match status" value="1"/>
</dbReference>
<evidence type="ECO:0000256" key="1">
    <source>
        <dbReference type="ARBA" id="ARBA00004162"/>
    </source>
</evidence>
<dbReference type="CDD" id="cd16429">
    <property type="entry name" value="VirB10"/>
    <property type="match status" value="1"/>
</dbReference>
<evidence type="ECO:0000256" key="2">
    <source>
        <dbReference type="ARBA" id="ARBA00010265"/>
    </source>
</evidence>
<protein>
    <submittedName>
        <fullName evidence="8">Type IV secretion system protein VirB10</fullName>
    </submittedName>
</protein>
<reference evidence="9" key="1">
    <citation type="journal article" date="2020" name="Mol. Plant Microbe">
        <title>Rhizobial microsymbionts of the narrowly endemic Oxytropis species growing in Kamchatka are characterized by significant genetic diversity and possess a set of genes that are associated with T3SS and T6SS secretion systems and can affect the development of symbiosis.</title>
        <authorList>
            <person name="Safronova V."/>
            <person name="Guro P."/>
            <person name="Sazanova A."/>
            <person name="Kuznetsova I."/>
            <person name="Belimov A."/>
            <person name="Yakubov V."/>
            <person name="Chirak E."/>
            <person name="Afonin A."/>
            <person name="Gogolev Y."/>
            <person name="Andronov E."/>
            <person name="Tikhonovich I."/>
        </authorList>
    </citation>
    <scope>NUCLEOTIDE SEQUENCE [LARGE SCALE GENOMIC DNA]</scope>
    <source>
        <strain evidence="9">583</strain>
        <plasmid evidence="9">p_2</plasmid>
    </source>
</reference>
<evidence type="ECO:0000256" key="4">
    <source>
        <dbReference type="ARBA" id="ARBA00022692"/>
    </source>
</evidence>
<evidence type="ECO:0000256" key="3">
    <source>
        <dbReference type="ARBA" id="ARBA00022475"/>
    </source>
</evidence>
<dbReference type="Gene3D" id="2.40.128.260">
    <property type="entry name" value="Type IV secretion system, VirB10/TraB/TrbI"/>
    <property type="match status" value="2"/>
</dbReference>
<dbReference type="InterPro" id="IPR042217">
    <property type="entry name" value="T4SS_VirB10/TrbI"/>
</dbReference>
<dbReference type="EMBL" id="CP050297">
    <property type="protein sequence ID" value="QND61628.1"/>
    <property type="molecule type" value="Genomic_DNA"/>
</dbReference>
<dbReference type="NCBIfam" id="NF038091">
    <property type="entry name" value="T4SS_VirB10"/>
    <property type="match status" value="1"/>
</dbReference>
<dbReference type="RefSeq" id="WP_183465355.1">
    <property type="nucleotide sequence ID" value="NZ_CP050297.1"/>
</dbReference>
<gene>
    <name evidence="8" type="ORF">HB778_35720</name>
</gene>
<proteinExistence type="inferred from homology"/>
<dbReference type="Proteomes" id="UP000515465">
    <property type="component" value="Plasmid p_2"/>
</dbReference>
<comment type="similarity">
    <text evidence="2">Belongs to the TrbI/VirB10 family.</text>
</comment>
<organism evidence="8 9">
    <name type="scientific">Mesorhizobium huakuii</name>
    <dbReference type="NCBI Taxonomy" id="28104"/>
    <lineage>
        <taxon>Bacteria</taxon>
        <taxon>Pseudomonadati</taxon>
        <taxon>Pseudomonadota</taxon>
        <taxon>Alphaproteobacteria</taxon>
        <taxon>Hyphomicrobiales</taxon>
        <taxon>Phyllobacteriaceae</taxon>
        <taxon>Mesorhizobium</taxon>
    </lineage>
</organism>
<evidence type="ECO:0000256" key="6">
    <source>
        <dbReference type="ARBA" id="ARBA00023136"/>
    </source>
</evidence>
<dbReference type="GO" id="GO:0005886">
    <property type="term" value="C:plasma membrane"/>
    <property type="evidence" value="ECO:0007669"/>
    <property type="project" value="UniProtKB-SubCell"/>
</dbReference>
<feature type="region of interest" description="Disordered" evidence="7">
    <location>
        <begin position="51"/>
        <end position="154"/>
    </location>
</feature>
<keyword evidence="6" id="KW-0472">Membrane</keyword>
<evidence type="ECO:0000313" key="8">
    <source>
        <dbReference type="EMBL" id="QND61628.1"/>
    </source>
</evidence>
<keyword evidence="8" id="KW-0614">Plasmid</keyword>
<dbReference type="InterPro" id="IPR047695">
    <property type="entry name" value="T4SS_VirB10/PtlG"/>
</dbReference>
<sequence length="378" mass="39867">MKETGPSGHDVDASGSLIFEPARRPVSGLQKLAVAGLVLISSLSLIWLGGRPGTKDEPPPPKPPIFPNTEPFRPAPIKVAPEPPAPVETAQVTDPAPAPTPLTPADPPPEQTPIFAYSGSSQQPDNGHLRDDARKDAPATEEEISIGSDLSSRMKADVQEPSRATLLPHPDLVITQGTIIPCILQTAIDTNLPGYVKCVLPKDVRGATNNVVLLDRGTTVIGEIQRGLQQGDARVFVLWTRIETPDHALVSIASPGADELGRSGMPGTVDNHFWQRFGGAMLMSVIQGAFQAAGQYAGGSGGGTGIDSFQSNGGQAVETTLRATVNIPPTLKKNQGDAVSIFVARDLDFSDVYDLRATVVAPSPKHRQHRRGNNAIGG</sequence>
<keyword evidence="5" id="KW-1133">Transmembrane helix</keyword>
<keyword evidence="4" id="KW-0812">Transmembrane</keyword>
<keyword evidence="3" id="KW-1003">Cell membrane</keyword>
<accession>A0A7G6T4E6</accession>
<evidence type="ECO:0000256" key="7">
    <source>
        <dbReference type="SAM" id="MobiDB-lite"/>
    </source>
</evidence>
<name>A0A7G6T4E6_9HYPH</name>